<feature type="repeat" description="WD" evidence="3">
    <location>
        <begin position="164"/>
        <end position="198"/>
    </location>
</feature>
<comment type="caution">
    <text evidence="4">The sequence shown here is derived from an EMBL/GenBank/DDBJ whole genome shotgun (WGS) entry which is preliminary data.</text>
</comment>
<dbReference type="Proteomes" id="UP001558652">
    <property type="component" value="Unassembled WGS sequence"/>
</dbReference>
<evidence type="ECO:0000313" key="4">
    <source>
        <dbReference type="EMBL" id="KAL1115831.1"/>
    </source>
</evidence>
<gene>
    <name evidence="4" type="ORF">AAG570_006121</name>
</gene>
<dbReference type="PROSITE" id="PS00678">
    <property type="entry name" value="WD_REPEATS_1"/>
    <property type="match status" value="1"/>
</dbReference>
<evidence type="ECO:0000313" key="5">
    <source>
        <dbReference type="Proteomes" id="UP001558652"/>
    </source>
</evidence>
<evidence type="ECO:0000256" key="1">
    <source>
        <dbReference type="ARBA" id="ARBA00022574"/>
    </source>
</evidence>
<dbReference type="SUPFAM" id="SSF50978">
    <property type="entry name" value="WD40 repeat-like"/>
    <property type="match status" value="1"/>
</dbReference>
<dbReference type="PROSITE" id="PS50082">
    <property type="entry name" value="WD_REPEATS_2"/>
    <property type="match status" value="2"/>
</dbReference>
<dbReference type="SMART" id="SM00320">
    <property type="entry name" value="WD40"/>
    <property type="match status" value="4"/>
</dbReference>
<keyword evidence="2" id="KW-0677">Repeat</keyword>
<dbReference type="InterPro" id="IPR020472">
    <property type="entry name" value="WD40_PAC1"/>
</dbReference>
<dbReference type="AlphaFoldDB" id="A0ABD0XX43"/>
<accession>A0ABD0XX43</accession>
<organism evidence="4 5">
    <name type="scientific">Ranatra chinensis</name>
    <dbReference type="NCBI Taxonomy" id="642074"/>
    <lineage>
        <taxon>Eukaryota</taxon>
        <taxon>Metazoa</taxon>
        <taxon>Ecdysozoa</taxon>
        <taxon>Arthropoda</taxon>
        <taxon>Hexapoda</taxon>
        <taxon>Insecta</taxon>
        <taxon>Pterygota</taxon>
        <taxon>Neoptera</taxon>
        <taxon>Paraneoptera</taxon>
        <taxon>Hemiptera</taxon>
        <taxon>Heteroptera</taxon>
        <taxon>Panheteroptera</taxon>
        <taxon>Nepomorpha</taxon>
        <taxon>Nepidae</taxon>
        <taxon>Ranatrinae</taxon>
        <taxon>Ranatra</taxon>
    </lineage>
</organism>
<dbReference type="PROSITE" id="PS50294">
    <property type="entry name" value="WD_REPEATS_REGION"/>
    <property type="match status" value="2"/>
</dbReference>
<dbReference type="Pfam" id="PF00400">
    <property type="entry name" value="WD40"/>
    <property type="match status" value="4"/>
</dbReference>
<keyword evidence="1 3" id="KW-0853">WD repeat</keyword>
<protein>
    <submittedName>
        <fullName evidence="4">Uncharacterized protein</fullName>
    </submittedName>
</protein>
<evidence type="ECO:0000256" key="2">
    <source>
        <dbReference type="ARBA" id="ARBA00022737"/>
    </source>
</evidence>
<proteinExistence type="predicted"/>
<reference evidence="4 5" key="1">
    <citation type="submission" date="2024-07" db="EMBL/GenBank/DDBJ databases">
        <title>Chromosome-level genome assembly of the water stick insect Ranatra chinensis (Heteroptera: Nepidae).</title>
        <authorList>
            <person name="Liu X."/>
        </authorList>
    </citation>
    <scope>NUCLEOTIDE SEQUENCE [LARGE SCALE GENOMIC DNA]</scope>
    <source>
        <strain evidence="4">Cailab_2021Rc</strain>
        <tissue evidence="4">Muscle</tissue>
    </source>
</reference>
<dbReference type="Gene3D" id="2.130.10.10">
    <property type="entry name" value="YVTN repeat-like/Quinoprotein amine dehydrogenase"/>
    <property type="match status" value="3"/>
</dbReference>
<dbReference type="InterPro" id="IPR019775">
    <property type="entry name" value="WD40_repeat_CS"/>
</dbReference>
<evidence type="ECO:0000256" key="3">
    <source>
        <dbReference type="PROSITE-ProRule" id="PRU00221"/>
    </source>
</evidence>
<dbReference type="PANTHER" id="PTHR19878:SF8">
    <property type="entry name" value="AUTOPHAGY-RELATED 16, ISOFORM F"/>
    <property type="match status" value="1"/>
</dbReference>
<dbReference type="InterPro" id="IPR045160">
    <property type="entry name" value="ATG16"/>
</dbReference>
<keyword evidence="5" id="KW-1185">Reference proteome</keyword>
<sequence>MAAKFLGEQTKVVTGSHDRTVKIWDLRSRSCIETKFAGSICNDLVVSDGAGTTIISGHFDKKIRFWDTRSECTINEIQTEGRVTSLDLSRDPKTLLCCIRDDTLRIIDLRQNQIISTFRAEGFKVCCDWTKAVFNAECDYVAVGSGDGGIYVWHLLTGKLQPVLRRHTGPVLAVSWHPYANYLASVDRTKTVVVWANL</sequence>
<dbReference type="PRINTS" id="PR00320">
    <property type="entry name" value="GPROTEINBRPT"/>
</dbReference>
<dbReference type="InterPro" id="IPR015943">
    <property type="entry name" value="WD40/YVTN_repeat-like_dom_sf"/>
</dbReference>
<dbReference type="InterPro" id="IPR036322">
    <property type="entry name" value="WD40_repeat_dom_sf"/>
</dbReference>
<dbReference type="EMBL" id="JBFDAA010000019">
    <property type="protein sequence ID" value="KAL1115831.1"/>
    <property type="molecule type" value="Genomic_DNA"/>
</dbReference>
<name>A0ABD0XX43_9HEMI</name>
<feature type="repeat" description="WD" evidence="3">
    <location>
        <begin position="1"/>
        <end position="34"/>
    </location>
</feature>
<dbReference type="PANTHER" id="PTHR19878">
    <property type="entry name" value="AUTOPHAGY PROTEIN 16-LIKE"/>
    <property type="match status" value="1"/>
</dbReference>
<dbReference type="InterPro" id="IPR001680">
    <property type="entry name" value="WD40_rpt"/>
</dbReference>